<evidence type="ECO:0000313" key="3">
    <source>
        <dbReference type="EMBL" id="OOM16034.1"/>
    </source>
</evidence>
<evidence type="ECO:0000256" key="2">
    <source>
        <dbReference type="PROSITE-ProRule" id="PRU00591"/>
    </source>
</evidence>
<dbReference type="Pfam" id="PF19127">
    <property type="entry name" value="Choline_bind_3"/>
    <property type="match status" value="1"/>
</dbReference>
<dbReference type="Gene3D" id="2.10.270.10">
    <property type="entry name" value="Cholin Binding"/>
    <property type="match status" value="1"/>
</dbReference>
<dbReference type="EC" id="3.5.1.28" evidence="3"/>
<dbReference type="EMBL" id="LZYZ01000001">
    <property type="protein sequence ID" value="OOM16034.1"/>
    <property type="molecule type" value="Genomic_DNA"/>
</dbReference>
<dbReference type="SUPFAM" id="SSF69360">
    <property type="entry name" value="Cell wall binding repeat"/>
    <property type="match status" value="1"/>
</dbReference>
<protein>
    <submittedName>
        <fullName evidence="3">Autolysin</fullName>
        <ecNumber evidence="3">3.5.1.28</ecNumber>
    </submittedName>
</protein>
<comment type="caution">
    <text evidence="3">The sequence shown here is derived from an EMBL/GenBank/DDBJ whole genome shotgun (WGS) entry which is preliminary data.</text>
</comment>
<dbReference type="InterPro" id="IPR018337">
    <property type="entry name" value="Cell_wall/Cho-bd_repeat"/>
</dbReference>
<evidence type="ECO:0000256" key="1">
    <source>
        <dbReference type="ARBA" id="ARBA00022737"/>
    </source>
</evidence>
<dbReference type="GO" id="GO:0008745">
    <property type="term" value="F:N-acetylmuramoyl-L-alanine amidase activity"/>
    <property type="evidence" value="ECO:0007669"/>
    <property type="project" value="UniProtKB-EC"/>
</dbReference>
<gene>
    <name evidence="3" type="primary">lytA_4</name>
    <name evidence="3" type="ORF">CLOSAC_03050</name>
</gene>
<dbReference type="Gene3D" id="3.30.565.40">
    <property type="entry name" value="Fervidobacterium nodosum Rt17-B1 like"/>
    <property type="match status" value="1"/>
</dbReference>
<proteinExistence type="predicted"/>
<organism evidence="3 4">
    <name type="scientific">Clostridium saccharobutylicum</name>
    <dbReference type="NCBI Taxonomy" id="169679"/>
    <lineage>
        <taxon>Bacteria</taxon>
        <taxon>Bacillati</taxon>
        <taxon>Bacillota</taxon>
        <taxon>Clostridia</taxon>
        <taxon>Eubacteriales</taxon>
        <taxon>Clostridiaceae</taxon>
        <taxon>Clostridium</taxon>
    </lineage>
</organism>
<feature type="repeat" description="Cell wall-binding" evidence="2">
    <location>
        <begin position="68"/>
        <end position="87"/>
    </location>
</feature>
<dbReference type="AlphaFoldDB" id="A0A1S8NHS0"/>
<dbReference type="PROSITE" id="PS51170">
    <property type="entry name" value="CW"/>
    <property type="match status" value="2"/>
</dbReference>
<reference evidence="3 4" key="1">
    <citation type="submission" date="2016-05" db="EMBL/GenBank/DDBJ databases">
        <title>Microbial solvent formation.</title>
        <authorList>
            <person name="Poehlein A."/>
            <person name="Montoya Solano J.D."/>
            <person name="Flitsch S."/>
            <person name="Krabben P."/>
            <person name="Duerre P."/>
            <person name="Daniel R."/>
        </authorList>
    </citation>
    <scope>NUCLEOTIDE SEQUENCE [LARGE SCALE GENOMIC DNA]</scope>
    <source>
        <strain evidence="3 4">L1-8</strain>
    </source>
</reference>
<feature type="repeat" description="Cell wall-binding" evidence="2">
    <location>
        <begin position="48"/>
        <end position="67"/>
    </location>
</feature>
<dbReference type="RefSeq" id="WP_077863790.1">
    <property type="nucleotide sequence ID" value="NZ_LZYZ01000001.1"/>
</dbReference>
<keyword evidence="1" id="KW-0677">Repeat</keyword>
<accession>A0A1S8NHS0</accession>
<evidence type="ECO:0000313" key="4">
    <source>
        <dbReference type="Proteomes" id="UP000191154"/>
    </source>
</evidence>
<dbReference type="Proteomes" id="UP000191154">
    <property type="component" value="Unassembled WGS sequence"/>
</dbReference>
<sequence>MLKRKIMKFAIPIIAGGILTCTLSPIKANAEWIQSEQRWWYSEGDSWAVGWREIDNKWYYFDEDGYMKTGWLFDGSNWYYLKSSGDMITGQLTLSGKEYHFDSSGRWLENSYSSSKGDYEISEETYTKGNTKIVYPKINNLNDSKKSDSINKSLKDEALAVTNYYDLSNSNTTLNVSYDVEYQDNNILSISYKGSFYGGDSAYPESVLYSTNIDMKQGNSIRLKDYADVNDIFNKLRNANDVLNLAESNELAEAQKEYLSNMNDSTLKDMIANADFYDNNGNVEFPKAFTYRRSDNIIIAMPVPHAIGDYAEFSIKK</sequence>
<keyword evidence="3" id="KW-0378">Hydrolase</keyword>
<name>A0A1S8NHS0_CLOSA</name>